<dbReference type="Pfam" id="PF12770">
    <property type="entry name" value="CHAT"/>
    <property type="match status" value="1"/>
</dbReference>
<dbReference type="InterPro" id="IPR024983">
    <property type="entry name" value="CHAT_dom"/>
</dbReference>
<gene>
    <name evidence="2" type="ORF">PHLCEN_2v12049</name>
</gene>
<protein>
    <recommendedName>
        <fullName evidence="1">CHAT domain-containing protein</fullName>
    </recommendedName>
</protein>
<reference evidence="2 3" key="1">
    <citation type="submission" date="2018-02" db="EMBL/GenBank/DDBJ databases">
        <title>Genome sequence of the basidiomycete white-rot fungus Phlebia centrifuga.</title>
        <authorList>
            <person name="Granchi Z."/>
            <person name="Peng M."/>
            <person name="de Vries R.P."/>
            <person name="Hilden K."/>
            <person name="Makela M.R."/>
            <person name="Grigoriev I."/>
            <person name="Riley R."/>
        </authorList>
    </citation>
    <scope>NUCLEOTIDE SEQUENCE [LARGE SCALE GENOMIC DNA]</scope>
    <source>
        <strain evidence="2 3">FBCC195</strain>
    </source>
</reference>
<dbReference type="STRING" id="98765.A0A2R6NII4"/>
<proteinExistence type="predicted"/>
<comment type="caution">
    <text evidence="2">The sequence shown here is derived from an EMBL/GenBank/DDBJ whole genome shotgun (WGS) entry which is preliminary data.</text>
</comment>
<dbReference type="Proteomes" id="UP000186601">
    <property type="component" value="Unassembled WGS sequence"/>
</dbReference>
<evidence type="ECO:0000259" key="1">
    <source>
        <dbReference type="Pfam" id="PF12770"/>
    </source>
</evidence>
<feature type="domain" description="CHAT" evidence="1">
    <location>
        <begin position="422"/>
        <end position="699"/>
    </location>
</feature>
<evidence type="ECO:0000313" key="3">
    <source>
        <dbReference type="Proteomes" id="UP000186601"/>
    </source>
</evidence>
<dbReference type="EMBL" id="MLYV02001222">
    <property type="protein sequence ID" value="PSR72068.1"/>
    <property type="molecule type" value="Genomic_DNA"/>
</dbReference>
<accession>A0A2R6NII4</accession>
<dbReference type="OrthoDB" id="3261813at2759"/>
<dbReference type="AlphaFoldDB" id="A0A2R6NII4"/>
<name>A0A2R6NII4_9APHY</name>
<evidence type="ECO:0000313" key="2">
    <source>
        <dbReference type="EMBL" id="PSR72068.1"/>
    </source>
</evidence>
<organism evidence="2 3">
    <name type="scientific">Hermanssonia centrifuga</name>
    <dbReference type="NCBI Taxonomy" id="98765"/>
    <lineage>
        <taxon>Eukaryota</taxon>
        <taxon>Fungi</taxon>
        <taxon>Dikarya</taxon>
        <taxon>Basidiomycota</taxon>
        <taxon>Agaricomycotina</taxon>
        <taxon>Agaricomycetes</taxon>
        <taxon>Polyporales</taxon>
        <taxon>Meruliaceae</taxon>
        <taxon>Hermanssonia</taxon>
    </lineage>
</organism>
<sequence length="700" mass="78559">MKHKKLLGTLYTAFDKSSPQGIIQKGKPKRKLESEISTSRLALDRLSYDDPQQWHSLFHLGQLLYVRFEQLRVHRDLDEAISLHLSALHFRPLGHVDRFNSLYRLSIYTQTRYQLNNLVEDLEAAIDYGTEAEELARAINHPYLTWAHYCIAGVKLHDNTIPSSCETTAPSNTTAEIRFASARLLADAGRKRGHTSALRAYKLALVLVERCLTTRFTISRQRSFLISDDVRTLSSTAASCAIEIGDLASAVEVLEQGRGLVWSQVRDNRYPLENLPDVAPELTEAFRETLVQLELLSMSSDDVRVSSEEKAAYKSHLLERWNDTLQKIRELPGFQDFLRPRPLNSLRMAAAEGPVIITNLDTLRSDAIIMQSTGPLSLVPLSTDLPRLLSGLSKIMDRISEQGRADRPWQYPGGPAQTLTSILQSLWRYVCSPVVEKLLAMGIPEGSRIWWCPTKNLSSMPLHAAGPYTDTGKNLPDIFLSSYAPTLASLIRARVSLADGTMIRGVRLLAVGQSQGLSQVKVELEHLKELFAARAMIRDGYDASPTTILDDILIREHSFIHFACHGYVNGTLPFESYFVLHKDKLFLRQIMEAYVPHAELAFLASCYSAVGDSEQSPDEPISLTAAMQVAGYRCVVGTLWTMFDEDGPRLSKDFYGYLLRGGIENVDFRESAMALHLAVRGMRERGIPVERWSTFVHIGI</sequence>
<dbReference type="Gene3D" id="1.25.40.10">
    <property type="entry name" value="Tetratricopeptide repeat domain"/>
    <property type="match status" value="1"/>
</dbReference>
<keyword evidence="3" id="KW-1185">Reference proteome</keyword>
<dbReference type="InterPro" id="IPR011990">
    <property type="entry name" value="TPR-like_helical_dom_sf"/>
</dbReference>